<feature type="chain" id="PRO_5043900623" evidence="2">
    <location>
        <begin position="27"/>
        <end position="83"/>
    </location>
</feature>
<dbReference type="Proteomes" id="UP001488838">
    <property type="component" value="Unassembled WGS sequence"/>
</dbReference>
<feature type="signal peptide" evidence="2">
    <location>
        <begin position="1"/>
        <end position="26"/>
    </location>
</feature>
<keyword evidence="2" id="KW-0732">Signal</keyword>
<evidence type="ECO:0000313" key="3">
    <source>
        <dbReference type="EMBL" id="KAK7815494.1"/>
    </source>
</evidence>
<accession>A0AAW0ILU4</accession>
<protein>
    <submittedName>
        <fullName evidence="3">Uncharacterized protein</fullName>
    </submittedName>
</protein>
<feature type="compositionally biased region" description="Polar residues" evidence="1">
    <location>
        <begin position="47"/>
        <end position="59"/>
    </location>
</feature>
<keyword evidence="4" id="KW-1185">Reference proteome</keyword>
<name>A0AAW0ILU4_MYOGA</name>
<gene>
    <name evidence="3" type="ORF">U0070_005606</name>
</gene>
<sequence length="83" mass="9319">MATLERQWLRFSLLLLWAQSPPHATGALLYFGFCSKDGSGAEKENASVLQQNSSLSGSRNGEESIIDNPYLRPVKKPKIRRKK</sequence>
<proteinExistence type="predicted"/>
<dbReference type="EMBL" id="JBBHLL010000112">
    <property type="protein sequence ID" value="KAK7815494.1"/>
    <property type="molecule type" value="Genomic_DNA"/>
</dbReference>
<evidence type="ECO:0000256" key="2">
    <source>
        <dbReference type="SAM" id="SignalP"/>
    </source>
</evidence>
<evidence type="ECO:0000313" key="4">
    <source>
        <dbReference type="Proteomes" id="UP001488838"/>
    </source>
</evidence>
<dbReference type="AlphaFoldDB" id="A0AAW0ILU4"/>
<feature type="region of interest" description="Disordered" evidence="1">
    <location>
        <begin position="44"/>
        <end position="69"/>
    </location>
</feature>
<reference evidence="3 4" key="1">
    <citation type="journal article" date="2023" name="bioRxiv">
        <title>Conserved and derived expression patterns and positive selection on dental genes reveal complex evolutionary context of ever-growing rodent molars.</title>
        <authorList>
            <person name="Calamari Z.T."/>
            <person name="Song A."/>
            <person name="Cohen E."/>
            <person name="Akter M."/>
            <person name="Roy R.D."/>
            <person name="Hallikas O."/>
            <person name="Christensen M.M."/>
            <person name="Li P."/>
            <person name="Marangoni P."/>
            <person name="Jernvall J."/>
            <person name="Klein O.D."/>
        </authorList>
    </citation>
    <scope>NUCLEOTIDE SEQUENCE [LARGE SCALE GENOMIC DNA]</scope>
    <source>
        <strain evidence="3">V071</strain>
    </source>
</reference>
<comment type="caution">
    <text evidence="3">The sequence shown here is derived from an EMBL/GenBank/DDBJ whole genome shotgun (WGS) entry which is preliminary data.</text>
</comment>
<organism evidence="3 4">
    <name type="scientific">Myodes glareolus</name>
    <name type="common">Bank vole</name>
    <name type="synonym">Clethrionomys glareolus</name>
    <dbReference type="NCBI Taxonomy" id="447135"/>
    <lineage>
        <taxon>Eukaryota</taxon>
        <taxon>Metazoa</taxon>
        <taxon>Chordata</taxon>
        <taxon>Craniata</taxon>
        <taxon>Vertebrata</taxon>
        <taxon>Euteleostomi</taxon>
        <taxon>Mammalia</taxon>
        <taxon>Eutheria</taxon>
        <taxon>Euarchontoglires</taxon>
        <taxon>Glires</taxon>
        <taxon>Rodentia</taxon>
        <taxon>Myomorpha</taxon>
        <taxon>Muroidea</taxon>
        <taxon>Cricetidae</taxon>
        <taxon>Arvicolinae</taxon>
        <taxon>Myodes</taxon>
    </lineage>
</organism>
<evidence type="ECO:0000256" key="1">
    <source>
        <dbReference type="SAM" id="MobiDB-lite"/>
    </source>
</evidence>